<evidence type="ECO:0000256" key="1">
    <source>
        <dbReference type="ARBA" id="ARBA00001946"/>
    </source>
</evidence>
<dbReference type="EMBL" id="OA882836">
    <property type="protein sequence ID" value="CAD7277111.1"/>
    <property type="molecule type" value="Genomic_DNA"/>
</dbReference>
<evidence type="ECO:0000256" key="7">
    <source>
        <dbReference type="ARBA" id="ARBA00022527"/>
    </source>
</evidence>
<feature type="compositionally biased region" description="Acidic residues" evidence="22">
    <location>
        <begin position="1937"/>
        <end position="1953"/>
    </location>
</feature>
<feature type="region of interest" description="Disordered" evidence="22">
    <location>
        <begin position="312"/>
        <end position="343"/>
    </location>
</feature>
<keyword evidence="7" id="KW-0723">Serine/threonine-protein kinase</keyword>
<keyword evidence="14" id="KW-0904">Protein phosphatase</keyword>
<evidence type="ECO:0000313" key="28">
    <source>
        <dbReference type="Proteomes" id="UP000678499"/>
    </source>
</evidence>
<accession>A0A7R9BMR3</accession>
<dbReference type="PROSITE" id="PS50969">
    <property type="entry name" value="FCP1"/>
    <property type="match status" value="1"/>
</dbReference>
<dbReference type="InterPro" id="IPR051700">
    <property type="entry name" value="STE20_Ser-Thr_kinase"/>
</dbReference>
<feature type="domain" description="Protein kinase" evidence="23">
    <location>
        <begin position="27"/>
        <end position="292"/>
    </location>
</feature>
<dbReference type="FunFam" id="3.30.200.20:FF:000006">
    <property type="entry name" value="TRAF2 and NCK-interacting protein kinase isoform 4"/>
    <property type="match status" value="1"/>
</dbReference>
<dbReference type="Pfam" id="PF00069">
    <property type="entry name" value="Pkinase"/>
    <property type="match status" value="1"/>
</dbReference>
<evidence type="ECO:0000256" key="12">
    <source>
        <dbReference type="ARBA" id="ARBA00022840"/>
    </source>
</evidence>
<keyword evidence="9" id="KW-0479">Metal-binding</keyword>
<dbReference type="Gene3D" id="3.40.50.1000">
    <property type="entry name" value="HAD superfamily/HAD-like"/>
    <property type="match status" value="1"/>
</dbReference>
<keyword evidence="14" id="KW-0378">Hydrolase</keyword>
<feature type="domain" description="Ubiquitin-like" evidence="24">
    <location>
        <begin position="2086"/>
        <end position="2156"/>
    </location>
</feature>
<comment type="catalytic activity">
    <reaction evidence="19">
        <text>O-phospho-L-threonyl-[protein] + H2O = L-threonyl-[protein] + phosphate</text>
        <dbReference type="Rhea" id="RHEA:47004"/>
        <dbReference type="Rhea" id="RHEA-COMP:11060"/>
        <dbReference type="Rhea" id="RHEA-COMP:11605"/>
        <dbReference type="ChEBI" id="CHEBI:15377"/>
        <dbReference type="ChEBI" id="CHEBI:30013"/>
        <dbReference type="ChEBI" id="CHEBI:43474"/>
        <dbReference type="ChEBI" id="CHEBI:61977"/>
        <dbReference type="EC" id="3.1.3.16"/>
    </reaction>
</comment>
<feature type="compositionally biased region" description="Basic and acidic residues" evidence="22">
    <location>
        <begin position="1777"/>
        <end position="1787"/>
    </location>
</feature>
<dbReference type="Gene3D" id="3.10.20.90">
    <property type="entry name" value="Phosphatidylinositol 3-kinase Catalytic Subunit, Chain A, domain 1"/>
    <property type="match status" value="1"/>
</dbReference>
<protein>
    <recommendedName>
        <fullName evidence="6">Ubiquitin-like domain-containing CTD phosphatase 1</fullName>
        <ecNumber evidence="4">2.7.11.1</ecNumber>
        <ecNumber evidence="5">3.1.3.16</ecNumber>
    </recommendedName>
    <alternativeName>
        <fullName evidence="16">Nuclear proteasome inhibitor UBLCP1</fullName>
    </alternativeName>
</protein>
<feature type="compositionally biased region" description="Basic and acidic residues" evidence="22">
    <location>
        <begin position="824"/>
        <end position="833"/>
    </location>
</feature>
<dbReference type="CDD" id="cd06608">
    <property type="entry name" value="STKc_myosinIII_N_like"/>
    <property type="match status" value="1"/>
</dbReference>
<feature type="compositionally biased region" description="Basic residues" evidence="22">
    <location>
        <begin position="1647"/>
        <end position="1669"/>
    </location>
</feature>
<dbReference type="InterPro" id="IPR023214">
    <property type="entry name" value="HAD_sf"/>
</dbReference>
<feature type="region of interest" description="Disordered" evidence="22">
    <location>
        <begin position="392"/>
        <end position="633"/>
    </location>
</feature>
<feature type="compositionally biased region" description="Basic and acidic residues" evidence="22">
    <location>
        <begin position="1887"/>
        <end position="1904"/>
    </location>
</feature>
<comment type="catalytic activity">
    <reaction evidence="20">
        <text>L-seryl-[protein] + ATP = O-phospho-L-seryl-[protein] + ADP + H(+)</text>
        <dbReference type="Rhea" id="RHEA:17989"/>
        <dbReference type="Rhea" id="RHEA-COMP:9863"/>
        <dbReference type="Rhea" id="RHEA-COMP:11604"/>
        <dbReference type="ChEBI" id="CHEBI:15378"/>
        <dbReference type="ChEBI" id="CHEBI:29999"/>
        <dbReference type="ChEBI" id="CHEBI:30616"/>
        <dbReference type="ChEBI" id="CHEBI:83421"/>
        <dbReference type="ChEBI" id="CHEBI:456216"/>
        <dbReference type="EC" id="2.7.11.1"/>
    </reaction>
</comment>
<comment type="subcellular location">
    <subcellularLocation>
        <location evidence="2">Nucleus</location>
    </subcellularLocation>
</comment>
<dbReference type="GO" id="GO:0005829">
    <property type="term" value="C:cytosol"/>
    <property type="evidence" value="ECO:0007669"/>
    <property type="project" value="TreeGrafter"/>
</dbReference>
<dbReference type="Gene3D" id="1.10.510.10">
    <property type="entry name" value="Transferase(Phosphotransferase) domain 1"/>
    <property type="match status" value="1"/>
</dbReference>
<dbReference type="GO" id="GO:0046872">
    <property type="term" value="F:metal ion binding"/>
    <property type="evidence" value="ECO:0007669"/>
    <property type="project" value="UniProtKB-KW"/>
</dbReference>
<dbReference type="InterPro" id="IPR000719">
    <property type="entry name" value="Prot_kinase_dom"/>
</dbReference>
<dbReference type="EC" id="3.1.3.16" evidence="5"/>
<dbReference type="InterPro" id="IPR001180">
    <property type="entry name" value="CNH_dom"/>
</dbReference>
<evidence type="ECO:0000256" key="2">
    <source>
        <dbReference type="ARBA" id="ARBA00004123"/>
    </source>
</evidence>
<feature type="compositionally biased region" description="Basic and acidic residues" evidence="22">
    <location>
        <begin position="1623"/>
        <end position="1646"/>
    </location>
</feature>
<comment type="catalytic activity">
    <reaction evidence="18">
        <text>L-threonyl-[protein] + ATP = O-phospho-L-threonyl-[protein] + ADP + H(+)</text>
        <dbReference type="Rhea" id="RHEA:46608"/>
        <dbReference type="Rhea" id="RHEA-COMP:11060"/>
        <dbReference type="Rhea" id="RHEA-COMP:11605"/>
        <dbReference type="ChEBI" id="CHEBI:15378"/>
        <dbReference type="ChEBI" id="CHEBI:30013"/>
        <dbReference type="ChEBI" id="CHEBI:30616"/>
        <dbReference type="ChEBI" id="CHEBI:61977"/>
        <dbReference type="ChEBI" id="CHEBI:456216"/>
        <dbReference type="EC" id="2.7.11.1"/>
    </reaction>
</comment>
<dbReference type="GO" id="GO:0005634">
    <property type="term" value="C:nucleus"/>
    <property type="evidence" value="ECO:0007669"/>
    <property type="project" value="UniProtKB-SubCell"/>
</dbReference>
<feature type="domain" description="FCP1 homology" evidence="26">
    <location>
        <begin position="2215"/>
        <end position="2375"/>
    </location>
</feature>
<feature type="compositionally biased region" description="Basic and acidic residues" evidence="22">
    <location>
        <begin position="1461"/>
        <end position="1476"/>
    </location>
</feature>
<sequence length="2420" mass="271136">MAQMSPSVNCSLDDIDLGALRDPAGIFELIEVVGNGTYGQVYKGRHTKTGQLAAIKVMDVTEDEEEEIKLEINVLKKFSHHRNIATYYGAFIRKSPPGKDDQLWLVMEYCGAGSITDLVKSTKGQFLKEEWIAYVCREILRGLAHLHANKVIHRDIKGQNVLLTDNAEVKLVDFGVSAQLDRTIGRRNTFIGTPYWMAPEVIACDENPDATYDNRSDLWSLGITALEMAEAQPPLCDMHPMRALFLIPRNPPPRLKNPKKWSKKFHSFVDTVLVKNYHERPYTDALLKHPFLRDQPPEKQIRIQLKDHIDRVRRHKNKDRDDYPYSCSDNEDDENAVAGGPSSMVPSPPVVPAAAVVPPVAAAAAVSVAAALPTSASPAGDTLKRNFHQIQDRRKDEATPRTPMQPNLLIQSRPLPEPPQRPLPPPPGAEMRDHHRRQERAPVESKDQHRLSRNSQVFHPAAAQAREGGSRRPEELDVLAAQLNELGAGGDNRAVARGYVGDADVDDEDEDDDDADDDDEQQQQQPPRRHGGVPPPLQEQQMANKSRLSASSQPGLGGGRRSGTNDGTLLASEPPKPLPPEGLSAALFEGGAGIAAPNRPLPPTPDEDPAAPGSTLMLRRVSDDEDDVDERKSVDCAKASSRFVGDYDNVAVDQRSSEKQLLEEEFVEKLREVADRRRNFVKMFLGEREENSHFEKQVIEEPTNFARPVPTVSCQTIVEGKGSDSRAQSNEEEKRTVPVIKTVVDMPVGKFKPDSSSIHISSEELENSKRIIDKFKARSCSKEVNEKLKFANGKSFAENPISHCRSCEFSGSPAKMVPFREGNDEGKMSREENVLPPQNPVGRPMTESADELENIRRNEEAKKLLRENEKECHQKQRLTKQSSCCDSSPSIPLFLGPQHFPRWQSTNTASIDLDDDDLDIVLNTRRKPRSSSASNARLSKSESTGSFLQRLQVPQGGDRPTTVLPDLLPQGSSSNRVERSLVDEKQKSFLTFGFGAGASNGSTVLMGNTDSPSRRESHVSVNVTPTSVHENLTDTPEIRKYKKRFNSEILCASLWGVNLLIGTESGLMLLDRSGQGKVYQLISRRRFQQMEVLEGQNILVTISGKKNRVRVYYLSWLKAKILRIDQQQVERRNGWINVGDLNGAVHFKIVRYERIKFLVIALRDSIEIYAWAPRPYHKFMAFKSFGDLVHKPLLVHLTVEEGSRLKVIYGSAEGFHGVDLDSAAVYDVYTPKNVQAAMVPHCIVVLPNSSGKQLLLCYDNEGIYVNTMGKPLKNVTLQWGELPTSVAYIGTGQIMGWGNKAIEIRAVDTGSLDGVFMHKKAQRLKFLCERNDKVFFSSAKGGSSSQIYFMTLNKPGMTNWELVGNCGVFRVNVFETRNKIKVMSDVVPPVPPYDPETGMIIVPPPPLPPVGAAKDVNSGNVSALPGVEVPVVHDKGGGEDDDDDDDAEILLLREAALRSMQAREREKREAREREQARATNRRSRRNSRDYDSSSDSEYESYTSYETDSDVPEPATVEPVDKSKPAGDVGESGENAETAVAAPGTSDAIPAVEATEEEEDKGLMDDDFGAFLKEFEEELQAEGESVVEDPSKVSSKKPVSSRSGVQRDEKRKRAVRRRRKVEKRRPPSGKDEEGGSLRRRRPGDPHHHDYRRRPASPGGKRRRHRSRSRSLPRDVAGGAVGVAALAGFDDGSDDENGRRERDWRRHAERENLAPPPSLNNLSNSLPMDNFPPRKRGRDGPGRGEGNRRRPSPPGPRRPSPNQRRSPPSQAQSHNSPSRRGEKLQEPRRSPPPRKREKANKAEDEEQKYLERLAKMSPTERAVLEARRLKFASAAVKKPEPGTKIKLPIATSLSSSNKPSERNEKVPEDDECKQGPAVNALVPGGKRKEKAEKRKALDLRQRLAEKKKQRNSPEEVLEDAEEVPVVPLIAAVSRHFVSADEDESEPVLSDYEDENEDVIDERRAWLLRTHENLVEESREEEDEELFVGSENDEAIEDDPEEEVFPTKSAKRGGRGKAKESRRVVFMTRSEAEKVSPKPAKQVSGKLVDFQRRLGLPVKADDEGISRRVTARKNRVTAEEPRIGERSVVKTGSRRRFEYAIEIEEEKTVLDLKEKIAAETNVLPERQKLLNVKHHGKPPLDDITLSAIGFKPGFKIMMMGSREDCIQLAAAIPENLPEVSNDFDIPDEADVEIKDRKVFLEKVARRVREYQVKLLNEPRPGKKLLVLDIDYTLFDHRSSGETGSELMRPYLHEFLTDCYLVYDIVIWSATSMKWIEEKMKLLRVVSNPNYKILAYMDDLAMITVLTDKYGVVDVKPLGVIWGKYSQYGPHNTVMLDDCRHNFLMNPTSGLKIKAFRDAHFNRSTDKELLYLAKYLTLIAELDSFETLDHTRWRDFLRNAKTGKKRLKMSGAGVGDSNNTDETN</sequence>
<dbReference type="Pfam" id="PF00240">
    <property type="entry name" value="ubiquitin"/>
    <property type="match status" value="1"/>
</dbReference>
<evidence type="ECO:0000256" key="3">
    <source>
        <dbReference type="ARBA" id="ARBA00008874"/>
    </source>
</evidence>
<reference evidence="27" key="1">
    <citation type="submission" date="2020-11" db="EMBL/GenBank/DDBJ databases">
        <authorList>
            <person name="Tran Van P."/>
        </authorList>
    </citation>
    <scope>NUCLEOTIDE SEQUENCE</scope>
</reference>
<dbReference type="GO" id="GO:0005524">
    <property type="term" value="F:ATP binding"/>
    <property type="evidence" value="ECO:0007669"/>
    <property type="project" value="UniProtKB-UniRule"/>
</dbReference>
<dbReference type="PROSITE" id="PS00108">
    <property type="entry name" value="PROTEIN_KINASE_ST"/>
    <property type="match status" value="1"/>
</dbReference>
<dbReference type="SUPFAM" id="SSF56112">
    <property type="entry name" value="Protein kinase-like (PK-like)"/>
    <property type="match status" value="1"/>
</dbReference>
<evidence type="ECO:0000256" key="9">
    <source>
        <dbReference type="ARBA" id="ARBA00022723"/>
    </source>
</evidence>
<dbReference type="SMART" id="SM00213">
    <property type="entry name" value="UBQ"/>
    <property type="match status" value="1"/>
</dbReference>
<dbReference type="Proteomes" id="UP000678499">
    <property type="component" value="Unassembled WGS sequence"/>
</dbReference>
<evidence type="ECO:0000313" key="27">
    <source>
        <dbReference type="EMBL" id="CAD7277111.1"/>
    </source>
</evidence>
<keyword evidence="12 21" id="KW-0067">ATP-binding</keyword>
<evidence type="ECO:0000256" key="6">
    <source>
        <dbReference type="ARBA" id="ARBA00014187"/>
    </source>
</evidence>
<dbReference type="SMART" id="SM00036">
    <property type="entry name" value="CNH"/>
    <property type="match status" value="1"/>
</dbReference>
<dbReference type="PROSITE" id="PS00107">
    <property type="entry name" value="PROTEIN_KINASE_ATP"/>
    <property type="match status" value="1"/>
</dbReference>
<dbReference type="PANTHER" id="PTHR47096:SF1">
    <property type="entry name" value="MISSHAPEN LIKE KINASE 1"/>
    <property type="match status" value="1"/>
</dbReference>
<evidence type="ECO:0000256" key="18">
    <source>
        <dbReference type="ARBA" id="ARBA00047899"/>
    </source>
</evidence>
<evidence type="ECO:0000256" key="15">
    <source>
        <dbReference type="ARBA" id="ARBA00023242"/>
    </source>
</evidence>
<dbReference type="InterPro" id="IPR017441">
    <property type="entry name" value="Protein_kinase_ATP_BS"/>
</dbReference>
<dbReference type="InterPro" id="IPR011943">
    <property type="entry name" value="HAD-SF_hydro_IIID"/>
</dbReference>
<comment type="cofactor">
    <cofactor evidence="1">
        <name>Mg(2+)</name>
        <dbReference type="ChEBI" id="CHEBI:18420"/>
    </cofactor>
</comment>
<keyword evidence="28" id="KW-1185">Reference proteome</keyword>
<dbReference type="OrthoDB" id="8693905at2759"/>
<evidence type="ECO:0000259" key="25">
    <source>
        <dbReference type="PROSITE" id="PS50219"/>
    </source>
</evidence>
<feature type="compositionally biased region" description="Acidic residues" evidence="22">
    <location>
        <begin position="1975"/>
        <end position="2001"/>
    </location>
</feature>
<organism evidence="27">
    <name type="scientific">Notodromas monacha</name>
    <dbReference type="NCBI Taxonomy" id="399045"/>
    <lineage>
        <taxon>Eukaryota</taxon>
        <taxon>Metazoa</taxon>
        <taxon>Ecdysozoa</taxon>
        <taxon>Arthropoda</taxon>
        <taxon>Crustacea</taxon>
        <taxon>Oligostraca</taxon>
        <taxon>Ostracoda</taxon>
        <taxon>Podocopa</taxon>
        <taxon>Podocopida</taxon>
        <taxon>Cypridocopina</taxon>
        <taxon>Cypridoidea</taxon>
        <taxon>Cyprididae</taxon>
        <taxon>Notodromas</taxon>
    </lineage>
</organism>
<evidence type="ECO:0000256" key="14">
    <source>
        <dbReference type="ARBA" id="ARBA00022912"/>
    </source>
</evidence>
<dbReference type="PROSITE" id="PS50011">
    <property type="entry name" value="PROTEIN_KINASE_DOM"/>
    <property type="match status" value="1"/>
</dbReference>
<keyword evidence="10 21" id="KW-0547">Nucleotide-binding</keyword>
<gene>
    <name evidence="27" type="ORF">NMOB1V02_LOCUS4853</name>
</gene>
<dbReference type="SMART" id="SM00577">
    <property type="entry name" value="CPDc"/>
    <property type="match status" value="1"/>
</dbReference>
<keyword evidence="15" id="KW-0539">Nucleus</keyword>
<feature type="compositionally biased region" description="Low complexity" evidence="22">
    <location>
        <begin position="930"/>
        <end position="943"/>
    </location>
</feature>
<dbReference type="Pfam" id="PF03031">
    <property type="entry name" value="NIF"/>
    <property type="match status" value="1"/>
</dbReference>
<feature type="region of interest" description="Disordered" evidence="22">
    <location>
        <begin position="1934"/>
        <end position="1953"/>
    </location>
</feature>
<evidence type="ECO:0000259" key="23">
    <source>
        <dbReference type="PROSITE" id="PS50011"/>
    </source>
</evidence>
<dbReference type="EC" id="2.7.11.1" evidence="4"/>
<dbReference type="InterPro" id="IPR011009">
    <property type="entry name" value="Kinase-like_dom_sf"/>
</dbReference>
<feature type="compositionally biased region" description="Acidic residues" evidence="22">
    <location>
        <begin position="1553"/>
        <end position="1567"/>
    </location>
</feature>
<dbReference type="SMART" id="SM00220">
    <property type="entry name" value="S_TKc"/>
    <property type="match status" value="1"/>
</dbReference>
<dbReference type="Gene3D" id="3.30.200.20">
    <property type="entry name" value="Phosphorylase Kinase, domain 1"/>
    <property type="match status" value="1"/>
</dbReference>
<feature type="region of interest" description="Disordered" evidence="22">
    <location>
        <begin position="867"/>
        <end position="887"/>
    </location>
</feature>
<comment type="catalytic activity">
    <reaction evidence="17">
        <text>O-phospho-L-seryl-[protein] + H2O = L-seryl-[protein] + phosphate</text>
        <dbReference type="Rhea" id="RHEA:20629"/>
        <dbReference type="Rhea" id="RHEA-COMP:9863"/>
        <dbReference type="Rhea" id="RHEA-COMP:11604"/>
        <dbReference type="ChEBI" id="CHEBI:15377"/>
        <dbReference type="ChEBI" id="CHEBI:29999"/>
        <dbReference type="ChEBI" id="CHEBI:43474"/>
        <dbReference type="ChEBI" id="CHEBI:83421"/>
        <dbReference type="EC" id="3.1.3.16"/>
    </reaction>
</comment>
<dbReference type="CDD" id="cd01813">
    <property type="entry name" value="Ubl_UBLCP1"/>
    <property type="match status" value="1"/>
</dbReference>
<feature type="region of interest" description="Disordered" evidence="22">
    <location>
        <begin position="924"/>
        <end position="979"/>
    </location>
</feature>
<feature type="region of interest" description="Disordered" evidence="22">
    <location>
        <begin position="1461"/>
        <end position="1815"/>
    </location>
</feature>
<dbReference type="NCBIfam" id="TIGR02245">
    <property type="entry name" value="HAD_IIID1"/>
    <property type="match status" value="1"/>
</dbReference>
<feature type="compositionally biased region" description="Acidic residues" evidence="22">
    <location>
        <begin position="1574"/>
        <end position="1586"/>
    </location>
</feature>
<evidence type="ECO:0000256" key="21">
    <source>
        <dbReference type="PROSITE-ProRule" id="PRU10141"/>
    </source>
</evidence>
<dbReference type="InterPro" id="IPR036412">
    <property type="entry name" value="HAD-like_sf"/>
</dbReference>
<feature type="compositionally biased region" description="Low complexity" evidence="22">
    <location>
        <begin position="1591"/>
        <end position="1603"/>
    </location>
</feature>
<dbReference type="PANTHER" id="PTHR47096">
    <property type="entry name" value="MISSHAPEN LIKE KINASE 1"/>
    <property type="match status" value="1"/>
</dbReference>
<keyword evidence="13" id="KW-0460">Magnesium</keyword>
<feature type="compositionally biased region" description="Basic and acidic residues" evidence="22">
    <location>
        <begin position="1797"/>
        <end position="1812"/>
    </location>
</feature>
<feature type="compositionally biased region" description="Basic and acidic residues" evidence="22">
    <location>
        <begin position="1736"/>
        <end position="1746"/>
    </location>
</feature>
<dbReference type="InterPro" id="IPR000626">
    <property type="entry name" value="Ubiquitin-like_dom"/>
</dbReference>
<feature type="compositionally biased region" description="Basic residues" evidence="22">
    <location>
        <begin position="1611"/>
        <end position="1622"/>
    </location>
</feature>
<feature type="region of interest" description="Disordered" evidence="22">
    <location>
        <begin position="1831"/>
        <end position="1922"/>
    </location>
</feature>
<name>A0A7R9BMR3_9CRUS</name>
<evidence type="ECO:0000256" key="19">
    <source>
        <dbReference type="ARBA" id="ARBA00048336"/>
    </source>
</evidence>
<feature type="compositionally biased region" description="Basic and acidic residues" evidence="22">
    <location>
        <begin position="439"/>
        <end position="450"/>
    </location>
</feature>
<dbReference type="PROSITE" id="PS50219">
    <property type="entry name" value="CNH"/>
    <property type="match status" value="1"/>
</dbReference>
<keyword evidence="11" id="KW-0418">Kinase</keyword>
<dbReference type="SUPFAM" id="SSF56784">
    <property type="entry name" value="HAD-like"/>
    <property type="match status" value="1"/>
</dbReference>
<keyword evidence="8" id="KW-0808">Transferase</keyword>
<feature type="compositionally biased region" description="Polar residues" evidence="22">
    <location>
        <begin position="538"/>
        <end position="554"/>
    </location>
</feature>
<dbReference type="Pfam" id="PF00780">
    <property type="entry name" value="CNH"/>
    <property type="match status" value="1"/>
</dbReference>
<feature type="compositionally biased region" description="Pro residues" evidence="22">
    <location>
        <begin position="415"/>
        <end position="428"/>
    </location>
</feature>
<evidence type="ECO:0000256" key="22">
    <source>
        <dbReference type="SAM" id="MobiDB-lite"/>
    </source>
</evidence>
<dbReference type="SUPFAM" id="SSF54236">
    <property type="entry name" value="Ubiquitin-like"/>
    <property type="match status" value="1"/>
</dbReference>
<dbReference type="InterPro" id="IPR004274">
    <property type="entry name" value="FCP1_dom"/>
</dbReference>
<feature type="region of interest" description="Disordered" evidence="22">
    <location>
        <begin position="824"/>
        <end position="851"/>
    </location>
</feature>
<evidence type="ECO:0000256" key="4">
    <source>
        <dbReference type="ARBA" id="ARBA00012513"/>
    </source>
</evidence>
<feature type="region of interest" description="Disordered" evidence="22">
    <location>
        <begin position="1411"/>
        <end position="1445"/>
    </location>
</feature>
<dbReference type="PROSITE" id="PS50053">
    <property type="entry name" value="UBIQUITIN_2"/>
    <property type="match status" value="1"/>
</dbReference>
<dbReference type="InterPro" id="IPR029071">
    <property type="entry name" value="Ubiquitin-like_domsf"/>
</dbReference>
<evidence type="ECO:0000256" key="11">
    <source>
        <dbReference type="ARBA" id="ARBA00022777"/>
    </source>
</evidence>
<feature type="binding site" evidence="21">
    <location>
        <position position="56"/>
    </location>
    <ligand>
        <name>ATP</name>
        <dbReference type="ChEBI" id="CHEBI:30616"/>
    </ligand>
</feature>
<feature type="compositionally biased region" description="Low complexity" evidence="22">
    <location>
        <begin position="1673"/>
        <end position="1688"/>
    </location>
</feature>
<evidence type="ECO:0000256" key="5">
    <source>
        <dbReference type="ARBA" id="ARBA00013081"/>
    </source>
</evidence>
<proteinExistence type="inferred from homology"/>
<evidence type="ECO:0000256" key="13">
    <source>
        <dbReference type="ARBA" id="ARBA00022842"/>
    </source>
</evidence>
<dbReference type="GO" id="GO:0004722">
    <property type="term" value="F:protein serine/threonine phosphatase activity"/>
    <property type="evidence" value="ECO:0007669"/>
    <property type="project" value="UniProtKB-EC"/>
</dbReference>
<dbReference type="FunFam" id="1.10.510.10:FF:000003">
    <property type="entry name" value="TRAF2 and NCK-interacting protein kinase isoform 4"/>
    <property type="match status" value="1"/>
</dbReference>
<feature type="domain" description="CNH" evidence="25">
    <location>
        <begin position="1046"/>
        <end position="1334"/>
    </location>
</feature>
<evidence type="ECO:0000256" key="20">
    <source>
        <dbReference type="ARBA" id="ARBA00048679"/>
    </source>
</evidence>
<evidence type="ECO:0000256" key="8">
    <source>
        <dbReference type="ARBA" id="ARBA00022679"/>
    </source>
</evidence>
<feature type="region of interest" description="Disordered" evidence="22">
    <location>
        <begin position="1972"/>
        <end position="2019"/>
    </location>
</feature>
<feature type="compositionally biased region" description="Low complexity" evidence="22">
    <location>
        <begin position="1758"/>
        <end position="1767"/>
    </location>
</feature>
<dbReference type="GO" id="GO:0004674">
    <property type="term" value="F:protein serine/threonine kinase activity"/>
    <property type="evidence" value="ECO:0007669"/>
    <property type="project" value="UniProtKB-KW"/>
</dbReference>
<evidence type="ECO:0000256" key="16">
    <source>
        <dbReference type="ARBA" id="ARBA00032039"/>
    </source>
</evidence>
<dbReference type="EMBL" id="CAJPEX010000799">
    <property type="protein sequence ID" value="CAG0917263.1"/>
    <property type="molecule type" value="Genomic_DNA"/>
</dbReference>
<feature type="compositionally biased region" description="Basic and acidic residues" evidence="22">
    <location>
        <begin position="1694"/>
        <end position="1710"/>
    </location>
</feature>
<dbReference type="InterPro" id="IPR008271">
    <property type="entry name" value="Ser/Thr_kinase_AS"/>
</dbReference>
<evidence type="ECO:0000256" key="17">
    <source>
        <dbReference type="ARBA" id="ARBA00047761"/>
    </source>
</evidence>
<evidence type="ECO:0000259" key="24">
    <source>
        <dbReference type="PROSITE" id="PS50053"/>
    </source>
</evidence>
<evidence type="ECO:0000259" key="26">
    <source>
        <dbReference type="PROSITE" id="PS50969"/>
    </source>
</evidence>
<feature type="compositionally biased region" description="Acidic residues" evidence="22">
    <location>
        <begin position="503"/>
        <end position="521"/>
    </location>
</feature>
<evidence type="ECO:0000256" key="10">
    <source>
        <dbReference type="ARBA" id="ARBA00022741"/>
    </source>
</evidence>
<comment type="similarity">
    <text evidence="3">Belongs to the protein kinase superfamily. STE Ser/Thr protein kinase family. STE20 subfamily.</text>
</comment>